<dbReference type="PROSITE" id="PS51257">
    <property type="entry name" value="PROKAR_LIPOPROTEIN"/>
    <property type="match status" value="1"/>
</dbReference>
<dbReference type="Pfam" id="PF02368">
    <property type="entry name" value="Big_2"/>
    <property type="match status" value="3"/>
</dbReference>
<name>A0A5J4QZ45_9ZZZZ</name>
<dbReference type="InterPro" id="IPR003343">
    <property type="entry name" value="Big_2"/>
</dbReference>
<feature type="domain" description="BIG2" evidence="1">
    <location>
        <begin position="125"/>
        <end position="205"/>
    </location>
</feature>
<dbReference type="SUPFAM" id="SSF49373">
    <property type="entry name" value="Invasin/intimin cell-adhesion fragments"/>
    <property type="match status" value="3"/>
</dbReference>
<accession>A0A5J4QZ45</accession>
<comment type="caution">
    <text evidence="2">The sequence shown here is derived from an EMBL/GenBank/DDBJ whole genome shotgun (WGS) entry which is preliminary data.</text>
</comment>
<proteinExistence type="predicted"/>
<dbReference type="Gene3D" id="3.60.21.10">
    <property type="match status" value="1"/>
</dbReference>
<dbReference type="PANTHER" id="PTHR46546:SF4">
    <property type="entry name" value="SHEWANELLA-LIKE PROTEIN PHOSPHATASE 1"/>
    <property type="match status" value="1"/>
</dbReference>
<feature type="domain" description="BIG2" evidence="1">
    <location>
        <begin position="30"/>
        <end position="112"/>
    </location>
</feature>
<dbReference type="InterPro" id="IPR004843">
    <property type="entry name" value="Calcineurin-like_PHP"/>
</dbReference>
<protein>
    <recommendedName>
        <fullName evidence="1">BIG2 domain-containing protein</fullName>
    </recommendedName>
</protein>
<dbReference type="InterPro" id="IPR029052">
    <property type="entry name" value="Metallo-depent_PP-like"/>
</dbReference>
<dbReference type="InterPro" id="IPR008964">
    <property type="entry name" value="Invasin/intimin_cell_adhesion"/>
</dbReference>
<evidence type="ECO:0000313" key="2">
    <source>
        <dbReference type="EMBL" id="KAA6326862.1"/>
    </source>
</evidence>
<dbReference type="Pfam" id="PF00149">
    <property type="entry name" value="Metallophos"/>
    <property type="match status" value="1"/>
</dbReference>
<dbReference type="SUPFAM" id="SSF56300">
    <property type="entry name" value="Metallo-dependent phosphatases"/>
    <property type="match status" value="1"/>
</dbReference>
<feature type="domain" description="BIG2" evidence="1">
    <location>
        <begin position="215"/>
        <end position="295"/>
    </location>
</feature>
<dbReference type="SMART" id="SM00635">
    <property type="entry name" value="BID_2"/>
    <property type="match status" value="3"/>
</dbReference>
<gene>
    <name evidence="2" type="ORF">EZS27_024086</name>
</gene>
<organism evidence="2">
    <name type="scientific">termite gut metagenome</name>
    <dbReference type="NCBI Taxonomy" id="433724"/>
    <lineage>
        <taxon>unclassified sequences</taxon>
        <taxon>metagenomes</taxon>
        <taxon>organismal metagenomes</taxon>
    </lineage>
</organism>
<dbReference type="EMBL" id="SNRY01002088">
    <property type="protein sequence ID" value="KAA6326862.1"/>
    <property type="molecule type" value="Genomic_DNA"/>
</dbReference>
<dbReference type="GO" id="GO:0016787">
    <property type="term" value="F:hydrolase activity"/>
    <property type="evidence" value="ECO:0007669"/>
    <property type="project" value="InterPro"/>
</dbReference>
<dbReference type="Gene3D" id="2.60.40.1080">
    <property type="match status" value="3"/>
</dbReference>
<sequence length="660" mass="71821">MKNIYFLFGLWFAVLLTACSPTEEITKDIKVTSISLSLSDVNPNREVVLTEGNEKQLNVVVSPEDATNKTLSYTSSNKAVFTVDSYGNLTAVKEGAAFLIISAEDESQITITYRVIVRSVENSIPVTSLSINNAAEGRISLSKNETLQLQTTVLPANASIKTVVYESKNEKIFTVTSSGILTGISAGEAELTVTAGDNSGVKASYAVVVTGGGKLVQSISIENIGNGTRTLQTNSSLPLQIKILPNDADNKNVSYTSSNEKIFTINSSGLISALAAGNANVTVTALDPPYASATASIIVTTKAPDLTGPDGPYLLYPTNGSAKIVYADEGGYIIEKTVSTSTSDFTLNVISHDKKSRFDVKLQPVLQRSPSKRNSPDKLFVLSDPHANFNAFINILKVKNVIDSQLKWSYGTNELFIAGDVFDRGDDATTIFWLIYKLQQEARDAGGRVTFIYGNHESMVLKNDLSYTTQKYKDLVSIYSKTTSYGTTFFNKNTELGRWLAMSNTIEIVGTDLFVHAGLGQNFYDRNLDIDRDVNTVMSEAIFLTSGARNTYSTHSKFLFESATAAVGGAGPIWYRGMVGYSGHEALKESTLDLMLQRYSVKRIIVGHTIHTDISTYYSGKVIGVNVDNQANWTAGRGRGILIEKGKTYIVYDTKADKEL</sequence>
<dbReference type="PANTHER" id="PTHR46546">
    <property type="entry name" value="SHEWANELLA-LIKE PROTEIN PHOSPHATASE 1"/>
    <property type="match status" value="1"/>
</dbReference>
<evidence type="ECO:0000259" key="1">
    <source>
        <dbReference type="SMART" id="SM00635"/>
    </source>
</evidence>
<reference evidence="2" key="1">
    <citation type="submission" date="2019-03" db="EMBL/GenBank/DDBJ databases">
        <title>Single cell metagenomics reveals metabolic interactions within the superorganism composed of flagellate Streblomastix strix and complex community of Bacteroidetes bacteria on its surface.</title>
        <authorList>
            <person name="Treitli S.C."/>
            <person name="Kolisko M."/>
            <person name="Husnik F."/>
            <person name="Keeling P."/>
            <person name="Hampl V."/>
        </authorList>
    </citation>
    <scope>NUCLEOTIDE SEQUENCE</scope>
    <source>
        <strain evidence="2">STM</strain>
    </source>
</reference>
<dbReference type="AlphaFoldDB" id="A0A5J4QZ45"/>